<protein>
    <submittedName>
        <fullName evidence="2">Uncharacterized protein</fullName>
    </submittedName>
</protein>
<keyword evidence="3" id="KW-1185">Reference proteome</keyword>
<dbReference type="AlphaFoldDB" id="A0A1G7M7M7"/>
<organism evidence="2 3">
    <name type="scientific">Salipiger thiooxidans</name>
    <dbReference type="NCBI Taxonomy" id="282683"/>
    <lineage>
        <taxon>Bacteria</taxon>
        <taxon>Pseudomonadati</taxon>
        <taxon>Pseudomonadota</taxon>
        <taxon>Alphaproteobacteria</taxon>
        <taxon>Rhodobacterales</taxon>
        <taxon>Roseobacteraceae</taxon>
        <taxon>Salipiger</taxon>
    </lineage>
</organism>
<gene>
    <name evidence="2" type="ORF">SAMN04488105_13011</name>
</gene>
<evidence type="ECO:0000256" key="1">
    <source>
        <dbReference type="SAM" id="MobiDB-lite"/>
    </source>
</evidence>
<proteinExistence type="predicted"/>
<feature type="region of interest" description="Disordered" evidence="1">
    <location>
        <begin position="51"/>
        <end position="84"/>
    </location>
</feature>
<reference evidence="3" key="1">
    <citation type="submission" date="2016-10" db="EMBL/GenBank/DDBJ databases">
        <authorList>
            <person name="Varghese N."/>
            <person name="Submissions S."/>
        </authorList>
    </citation>
    <scope>NUCLEOTIDE SEQUENCE [LARGE SCALE GENOMIC DNA]</scope>
    <source>
        <strain evidence="3">DSM 10146</strain>
    </source>
</reference>
<evidence type="ECO:0000313" key="3">
    <source>
        <dbReference type="Proteomes" id="UP000198994"/>
    </source>
</evidence>
<name>A0A1G7M7M7_9RHOB</name>
<sequence length="454" mass="49400">MGAPAQAQSIPSDFDAPRYTIAQLDTAWVEVWGTNFSGVLALPELRFTAFETPSDPLPPPDHGGDFPLPPTVGESASTAQPARPASERLVIATSDRATLLQRRAMADIYLSKLQFFAPTDDITAESLRALALREYIARSESFAINALFALEAVDPRVKCPLLVRLQDLGGDQGARFVLSFDRLRGLFAQLPPSVTALEAGRKALSERLRAHSASAACAFSVPEGRAETLAKLRLRIQSQIEAAVREKIRETQLLMRHEARDFARMANEMSVSIPSRLVDELLADVASTKAVLVLARDDRFGLKPALEALDEAKGFSDLLSTGNDAAVQEGAELREEFQRKIDQVLGKFGALSTQRQLVAQKEAGLAVAEKVVDDCAPLAVDGGLVKPAFGPLKPDATAIAAARGAVTGPFRACLQALLNYVDRLREQEERSKDIASFARQLNDLSKVYLWELKR</sequence>
<dbReference type="STRING" id="282683.SAMN04488105_13011"/>
<evidence type="ECO:0000313" key="2">
    <source>
        <dbReference type="EMBL" id="SDF57219.1"/>
    </source>
</evidence>
<dbReference type="EMBL" id="FNAV01000030">
    <property type="protein sequence ID" value="SDF57219.1"/>
    <property type="molecule type" value="Genomic_DNA"/>
</dbReference>
<accession>A0A1G7M7M7</accession>
<dbReference type="Proteomes" id="UP000198994">
    <property type="component" value="Unassembled WGS sequence"/>
</dbReference>